<accession>A0A2I1EJM2</accession>
<evidence type="ECO:0000313" key="3">
    <source>
        <dbReference type="EMBL" id="PKC65853.1"/>
    </source>
</evidence>
<dbReference type="AlphaFoldDB" id="A0A2I1EJM2"/>
<reference evidence="2 5" key="1">
    <citation type="submission" date="2016-04" db="EMBL/GenBank/DDBJ databases">
        <title>Genome analyses suggest a sexual origin of heterokaryosis in a supposedly ancient asexual fungus.</title>
        <authorList>
            <person name="Ropars J."/>
            <person name="Sedzielewska K."/>
            <person name="Noel J."/>
            <person name="Charron P."/>
            <person name="Farinelli L."/>
            <person name="Marton T."/>
            <person name="Kruger M."/>
            <person name="Pelin A."/>
            <person name="Brachmann A."/>
            <person name="Corradi N."/>
        </authorList>
    </citation>
    <scope>NUCLEOTIDE SEQUENCE [LARGE SCALE GENOMIC DNA]</scope>
    <source>
        <strain evidence="2 5">A5</strain>
    </source>
</reference>
<protein>
    <submittedName>
        <fullName evidence="3">Uncharacterized protein</fullName>
    </submittedName>
</protein>
<dbReference type="Proteomes" id="UP000232688">
    <property type="component" value="Unassembled WGS sequence"/>
</dbReference>
<evidence type="ECO:0000313" key="5">
    <source>
        <dbReference type="Proteomes" id="UP000232722"/>
    </source>
</evidence>
<feature type="compositionally biased region" description="Basic and acidic residues" evidence="1">
    <location>
        <begin position="26"/>
        <end position="36"/>
    </location>
</feature>
<feature type="compositionally biased region" description="Polar residues" evidence="1">
    <location>
        <begin position="7"/>
        <end position="20"/>
    </location>
</feature>
<feature type="region of interest" description="Disordered" evidence="1">
    <location>
        <begin position="1"/>
        <end position="71"/>
    </location>
</feature>
<reference evidence="2 5" key="2">
    <citation type="submission" date="2017-09" db="EMBL/GenBank/DDBJ databases">
        <title>Extensive intraspecific genome diversity in a model arbuscular mycorrhizal fungus.</title>
        <authorList>
            <person name="Chen E.C."/>
            <person name="Morin E."/>
            <person name="Beaudet D."/>
            <person name="Noel J."/>
            <person name="Ndikumana S."/>
            <person name="Charron P."/>
            <person name="St-Onge C."/>
            <person name="Giorgi J."/>
            <person name="Grigoriev I.V."/>
            <person name="Roux C."/>
            <person name="Martin F.M."/>
            <person name="Corradi N."/>
        </authorList>
    </citation>
    <scope>NUCLEOTIDE SEQUENCE [LARGE SCALE GENOMIC DNA]</scope>
    <source>
        <strain evidence="2 5">A5</strain>
    </source>
</reference>
<evidence type="ECO:0000313" key="2">
    <source>
        <dbReference type="EMBL" id="PKC13955.1"/>
    </source>
</evidence>
<evidence type="ECO:0000256" key="1">
    <source>
        <dbReference type="SAM" id="MobiDB-lite"/>
    </source>
</evidence>
<reference evidence="3 4" key="4">
    <citation type="submission" date="2017-10" db="EMBL/GenBank/DDBJ databases">
        <title>Genome analyses suggest a sexual origin of heterokaryosis in a supposedly ancient asexual fungus.</title>
        <authorList>
            <person name="Corradi N."/>
            <person name="Sedzielewska K."/>
            <person name="Noel J."/>
            <person name="Charron P."/>
            <person name="Farinelli L."/>
            <person name="Marton T."/>
            <person name="Kruger M."/>
            <person name="Pelin A."/>
            <person name="Brachmann A."/>
            <person name="Corradi N."/>
        </authorList>
    </citation>
    <scope>NUCLEOTIDE SEQUENCE [LARGE SCALE GENOMIC DNA]</scope>
    <source>
        <strain evidence="3 4">A1</strain>
    </source>
</reference>
<evidence type="ECO:0000313" key="4">
    <source>
        <dbReference type="Proteomes" id="UP000232688"/>
    </source>
</evidence>
<dbReference type="EMBL" id="LLXH01000508">
    <property type="protein sequence ID" value="PKC65853.1"/>
    <property type="molecule type" value="Genomic_DNA"/>
</dbReference>
<organism evidence="3 4">
    <name type="scientific">Rhizophagus irregularis</name>
    <dbReference type="NCBI Taxonomy" id="588596"/>
    <lineage>
        <taxon>Eukaryota</taxon>
        <taxon>Fungi</taxon>
        <taxon>Fungi incertae sedis</taxon>
        <taxon>Mucoromycota</taxon>
        <taxon>Glomeromycotina</taxon>
        <taxon>Glomeromycetes</taxon>
        <taxon>Glomerales</taxon>
        <taxon>Glomeraceae</taxon>
        <taxon>Rhizophagus</taxon>
    </lineage>
</organism>
<comment type="caution">
    <text evidence="3">The sequence shown here is derived from an EMBL/GenBank/DDBJ whole genome shotgun (WGS) entry which is preliminary data.</text>
</comment>
<reference evidence="3 4" key="3">
    <citation type="submission" date="2017-10" db="EMBL/GenBank/DDBJ databases">
        <title>Extensive intraspecific genome diversity in a model arbuscular mycorrhizal fungus.</title>
        <authorList>
            <person name="Chen E.C.H."/>
            <person name="Morin E."/>
            <person name="Baudet D."/>
            <person name="Noel J."/>
            <person name="Ndikumana S."/>
            <person name="Charron P."/>
            <person name="St-Onge C."/>
            <person name="Giorgi J."/>
            <person name="Grigoriev I.V."/>
            <person name="Roux C."/>
            <person name="Martin F.M."/>
            <person name="Corradi N."/>
        </authorList>
    </citation>
    <scope>NUCLEOTIDE SEQUENCE [LARGE SCALE GENOMIC DNA]</scope>
    <source>
        <strain evidence="3 4">A1</strain>
    </source>
</reference>
<dbReference type="VEuPathDB" id="FungiDB:RhiirA1_536019"/>
<dbReference type="Proteomes" id="UP000232722">
    <property type="component" value="Unassembled WGS sequence"/>
</dbReference>
<sequence length="71" mass="7975">MCKQVKDQSTTAKPDAQTSAKKPRNDKKSSEPEKVQFKLKAKNTPNKKKSEQVSNSNQPKKKDKKQSSKTA</sequence>
<name>A0A2I1EJM2_9GLOM</name>
<proteinExistence type="predicted"/>
<gene>
    <name evidence="3" type="ORF">RhiirA1_536019</name>
    <name evidence="2" type="ORF">RhiirA5_409988</name>
</gene>
<feature type="compositionally biased region" description="Basic residues" evidence="1">
    <location>
        <begin position="37"/>
        <end position="47"/>
    </location>
</feature>
<dbReference type="EMBL" id="LLXJ01000159">
    <property type="protein sequence ID" value="PKC13955.1"/>
    <property type="molecule type" value="Genomic_DNA"/>
</dbReference>